<sequence>MAPLAGCGLFGPVEATAPGASQSPSVEPLADVPPGAPGQLISAERLPGAADVLVWRVAYHTTDHNGADVAATGVVLAPASGPGDAVPAGGRPVVAFGHGTTGLADACAPSRLEPTLAALGATLSLVRAGYVVAAADYVGLGGPGEHAIYAARPEGQAMLDIARAARGVPRARAGSEVVAWGYSQGGQAALAAGALAATYAPDLDLRGVVAMAPLVDLSRSLRGLLQHNDSGVAYVLLAAFGVSVTRPGVRLDDELTAEGRRMLSVARQECAVDLLAASVGVSAADLFVTDPLTTEPFASAFAAQRTAVLRRMPPVLLIQGDADDVIGREVTDGVVRDLCATGTVVDYRRYPGAGHSTIFPASAGDMDAWIANLFAATSAPVHDIC</sequence>
<dbReference type="GO" id="GO:0004806">
    <property type="term" value="F:triacylglycerol lipase activity"/>
    <property type="evidence" value="ECO:0007669"/>
    <property type="project" value="InterPro"/>
</dbReference>
<dbReference type="InterPro" id="IPR029058">
    <property type="entry name" value="AB_hydrolase_fold"/>
</dbReference>
<dbReference type="SUPFAM" id="SSF53474">
    <property type="entry name" value="alpha/beta-Hydrolases"/>
    <property type="match status" value="1"/>
</dbReference>
<dbReference type="InterPro" id="IPR005152">
    <property type="entry name" value="Lipase_secreted"/>
</dbReference>
<keyword evidence="2" id="KW-0378">Hydrolase</keyword>
<evidence type="ECO:0000313" key="2">
    <source>
        <dbReference type="EMBL" id="MBL7630945.1"/>
    </source>
</evidence>
<accession>A0A937UT65</accession>
<proteinExistence type="predicted"/>
<dbReference type="Pfam" id="PF03583">
    <property type="entry name" value="LIP"/>
    <property type="match status" value="1"/>
</dbReference>
<comment type="caution">
    <text evidence="2">The sequence shown here is derived from an EMBL/GenBank/DDBJ whole genome shotgun (WGS) entry which is preliminary data.</text>
</comment>
<dbReference type="PANTHER" id="PTHR34853">
    <property type="match status" value="1"/>
</dbReference>
<name>A0A937UT65_9ACTN</name>
<protein>
    <submittedName>
        <fullName evidence="2">Alpha/beta hydrolase</fullName>
    </submittedName>
</protein>
<dbReference type="GO" id="GO:0016042">
    <property type="term" value="P:lipid catabolic process"/>
    <property type="evidence" value="ECO:0007669"/>
    <property type="project" value="InterPro"/>
</dbReference>
<evidence type="ECO:0000256" key="1">
    <source>
        <dbReference type="SAM" id="MobiDB-lite"/>
    </source>
</evidence>
<dbReference type="EMBL" id="JAEACQ010000256">
    <property type="protein sequence ID" value="MBL7630945.1"/>
    <property type="molecule type" value="Genomic_DNA"/>
</dbReference>
<dbReference type="Gene3D" id="3.40.50.1820">
    <property type="entry name" value="alpha/beta hydrolase"/>
    <property type="match status" value="1"/>
</dbReference>
<keyword evidence="3" id="KW-1185">Reference proteome</keyword>
<feature type="region of interest" description="Disordered" evidence="1">
    <location>
        <begin position="16"/>
        <end position="38"/>
    </location>
</feature>
<dbReference type="PANTHER" id="PTHR34853:SF1">
    <property type="entry name" value="LIPASE 5"/>
    <property type="match status" value="1"/>
</dbReference>
<dbReference type="Proteomes" id="UP000604475">
    <property type="component" value="Unassembled WGS sequence"/>
</dbReference>
<dbReference type="PIRSF" id="PIRSF029171">
    <property type="entry name" value="Esterase_LipA"/>
    <property type="match status" value="1"/>
</dbReference>
<organism evidence="2 3">
    <name type="scientific">Frankia nepalensis</name>
    <dbReference type="NCBI Taxonomy" id="1836974"/>
    <lineage>
        <taxon>Bacteria</taxon>
        <taxon>Bacillati</taxon>
        <taxon>Actinomycetota</taxon>
        <taxon>Actinomycetes</taxon>
        <taxon>Frankiales</taxon>
        <taxon>Frankiaceae</taxon>
        <taxon>Frankia</taxon>
    </lineage>
</organism>
<dbReference type="Gene3D" id="1.10.260.130">
    <property type="match status" value="1"/>
</dbReference>
<gene>
    <name evidence="2" type="ORF">I7412_28035</name>
</gene>
<evidence type="ECO:0000313" key="3">
    <source>
        <dbReference type="Proteomes" id="UP000604475"/>
    </source>
</evidence>
<dbReference type="AlphaFoldDB" id="A0A937UT65"/>
<reference evidence="2" key="1">
    <citation type="submission" date="2020-12" db="EMBL/GenBank/DDBJ databases">
        <title>Genomic characterization of non-nitrogen-fixing Frankia strains.</title>
        <authorList>
            <person name="Carlos-Shanley C."/>
            <person name="Guerra T."/>
            <person name="Hahn D."/>
        </authorList>
    </citation>
    <scope>NUCLEOTIDE SEQUENCE</scope>
    <source>
        <strain evidence="2">CN6</strain>
    </source>
</reference>